<dbReference type="PANTHER" id="PTHR31843:SF11">
    <property type="entry name" value="ALLENE OXIDE CYCLASE 4, CHLOROPLASTIC"/>
    <property type="match status" value="1"/>
</dbReference>
<evidence type="ECO:0000256" key="2">
    <source>
        <dbReference type="ARBA" id="ARBA00007982"/>
    </source>
</evidence>
<comment type="similarity">
    <text evidence="2">Belongs to the allene oxide cyclase family.</text>
</comment>
<evidence type="ECO:0000256" key="1">
    <source>
        <dbReference type="ARBA" id="ARBA00004229"/>
    </source>
</evidence>
<dbReference type="OrthoDB" id="1894474at2759"/>
<keyword evidence="6" id="KW-0809">Transit peptide</keyword>
<evidence type="ECO:0000256" key="8">
    <source>
        <dbReference type="ARBA" id="ARBA00049891"/>
    </source>
</evidence>
<name>A3QRC1_VITVI</name>
<comment type="subcellular location">
    <subcellularLocation>
        <location evidence="1">Plastid</location>
        <location evidence="1">Chloroplast</location>
    </subcellularLocation>
</comment>
<feature type="region of interest" description="Disordered" evidence="9">
    <location>
        <begin position="1"/>
        <end position="35"/>
    </location>
</feature>
<evidence type="ECO:0000256" key="6">
    <source>
        <dbReference type="ARBA" id="ARBA00022946"/>
    </source>
</evidence>
<dbReference type="GO" id="GO:0046423">
    <property type="term" value="F:allene-oxide cyclase activity"/>
    <property type="evidence" value="ECO:0007669"/>
    <property type="project" value="UniProtKB-EC"/>
</dbReference>
<dbReference type="InterPro" id="IPR044859">
    <property type="entry name" value="Allene_oxi_cyc_Dirigent"/>
</dbReference>
<comment type="catalytic activity">
    <reaction evidence="8">
        <text>(9Z,13S,15Z)-12,13-epoxyoctadeca-9,11,15-trienoate = (9S,13S,15Z)-12-oxophyto-10,15-dienoate</text>
        <dbReference type="Rhea" id="RHEA:22592"/>
        <dbReference type="ChEBI" id="CHEBI:36438"/>
        <dbReference type="ChEBI" id="CHEBI:57411"/>
        <dbReference type="EC" id="5.3.99.6"/>
    </reaction>
</comment>
<accession>A3QRC1</accession>
<reference evidence="10" key="1">
    <citation type="submission" date="2006-02" db="EMBL/GenBank/DDBJ databases">
        <authorList>
            <person name="Cardoso H."/>
            <person name="Balde A."/>
            <person name="Pais M."/>
        </authorList>
    </citation>
    <scope>NUCLEOTIDE SEQUENCE</scope>
</reference>
<dbReference type="SUPFAM" id="SSF141493">
    <property type="entry name" value="Allene oxide cyclase-like"/>
    <property type="match status" value="1"/>
</dbReference>
<sequence>MASSAPATALRTISSSSPKLHNTRSPFSSSLSPPKSSLSFTKVLSPALISTPKLQITSNPSSKTYITCRSQASPSESENLSRFMNFAFMRYSIRDRGSPAYLRLSQKSVNSLGDLVPFSNKIYTGDLEKRLGVTAGICVLIQNVPGKKGDRYEAIYSFYFGDYGHISVQGAYLTYEDTYLAITGGSGIFEGAYGQVKLQQIVFPFKLFYTFYLKGINELPADLLGKPVSPSPNVEPAPAAKACEPHACIANFTD</sequence>
<dbReference type="AlphaFoldDB" id="A3QRC1"/>
<organism evidence="10">
    <name type="scientific">Vitis vinifera</name>
    <name type="common">Grape</name>
    <dbReference type="NCBI Taxonomy" id="29760"/>
    <lineage>
        <taxon>Eukaryota</taxon>
        <taxon>Viridiplantae</taxon>
        <taxon>Streptophyta</taxon>
        <taxon>Embryophyta</taxon>
        <taxon>Tracheophyta</taxon>
        <taxon>Spermatophyta</taxon>
        <taxon>Magnoliopsida</taxon>
        <taxon>eudicotyledons</taxon>
        <taxon>Gunneridae</taxon>
        <taxon>Pentapetalae</taxon>
        <taxon>rosids</taxon>
        <taxon>Vitales</taxon>
        <taxon>Vitaceae</taxon>
        <taxon>Viteae</taxon>
        <taxon>Vitis</taxon>
    </lineage>
</organism>
<evidence type="ECO:0000256" key="9">
    <source>
        <dbReference type="SAM" id="MobiDB-lite"/>
    </source>
</evidence>
<keyword evidence="7" id="KW-0413">Isomerase</keyword>
<feature type="compositionally biased region" description="Low complexity" evidence="9">
    <location>
        <begin position="25"/>
        <end position="35"/>
    </location>
</feature>
<evidence type="ECO:0000313" key="10">
    <source>
        <dbReference type="EMBL" id="ABD64688.1"/>
    </source>
</evidence>
<feature type="compositionally biased region" description="Polar residues" evidence="9">
    <location>
        <begin position="1"/>
        <end position="24"/>
    </location>
</feature>
<dbReference type="PANTHER" id="PTHR31843">
    <property type="entry name" value="ALLENE OXIDE CYCLASE 4, CHLOROPLASTIC"/>
    <property type="match status" value="1"/>
</dbReference>
<dbReference type="EC" id="5.3.99.6" evidence="3"/>
<dbReference type="InterPro" id="IPR009410">
    <property type="entry name" value="Allene_ox_cyc"/>
</dbReference>
<dbReference type="SMR" id="A3QRC1"/>
<proteinExistence type="evidence at transcript level"/>
<evidence type="ECO:0000256" key="7">
    <source>
        <dbReference type="ARBA" id="ARBA00023235"/>
    </source>
</evidence>
<dbReference type="InterPro" id="IPR034871">
    <property type="entry name" value="Allene_oxi_cyc_sf"/>
</dbReference>
<dbReference type="RefSeq" id="NP_001267900.1">
    <property type="nucleotide sequence ID" value="NM_001280971.1"/>
</dbReference>
<dbReference type="Pfam" id="PF06351">
    <property type="entry name" value="Allene_ox_cyc"/>
    <property type="match status" value="1"/>
</dbReference>
<dbReference type="EMBL" id="DQ406694">
    <property type="protein sequence ID" value="ABD64688.1"/>
    <property type="molecule type" value="mRNA"/>
</dbReference>
<evidence type="ECO:0000256" key="3">
    <source>
        <dbReference type="ARBA" id="ARBA00012209"/>
    </source>
</evidence>
<dbReference type="GO" id="GO:0009507">
    <property type="term" value="C:chloroplast"/>
    <property type="evidence" value="ECO:0007669"/>
    <property type="project" value="UniProtKB-SubCell"/>
</dbReference>
<protein>
    <recommendedName>
        <fullName evidence="3">allene-oxide cyclase</fullName>
        <ecNumber evidence="3">5.3.99.6</ecNumber>
    </recommendedName>
</protein>
<dbReference type="Gene3D" id="2.40.480.10">
    <property type="entry name" value="Allene oxide cyclase-like"/>
    <property type="match status" value="1"/>
</dbReference>
<dbReference type="GeneID" id="100232990"/>
<evidence type="ECO:0000256" key="4">
    <source>
        <dbReference type="ARBA" id="ARBA00022528"/>
    </source>
</evidence>
<dbReference type="ExpressionAtlas" id="A3QRC1">
    <property type="expression patterns" value="baseline and differential"/>
</dbReference>
<keyword evidence="5" id="KW-0934">Plastid</keyword>
<evidence type="ECO:0000256" key="5">
    <source>
        <dbReference type="ARBA" id="ARBA00022640"/>
    </source>
</evidence>
<dbReference type="GO" id="GO:0009695">
    <property type="term" value="P:jasmonic acid biosynthetic process"/>
    <property type="evidence" value="ECO:0007669"/>
    <property type="project" value="InterPro"/>
</dbReference>
<keyword evidence="4" id="KW-0150">Chloroplast</keyword>